<gene>
    <name evidence="4" type="ORF">EAH86_01285</name>
</gene>
<dbReference type="Proteomes" id="UP000317722">
    <property type="component" value="Unassembled WGS sequence"/>
</dbReference>
<evidence type="ECO:0000259" key="3">
    <source>
        <dbReference type="PROSITE" id="PS50989"/>
    </source>
</evidence>
<dbReference type="InterPro" id="IPR011763">
    <property type="entry name" value="COA_CT_C"/>
</dbReference>
<keyword evidence="5" id="KW-1185">Reference proteome</keyword>
<dbReference type="InterPro" id="IPR045190">
    <property type="entry name" value="MCCB/AccD1-like"/>
</dbReference>
<evidence type="ECO:0000313" key="4">
    <source>
        <dbReference type="EMBL" id="TPG19176.1"/>
    </source>
</evidence>
<organism evidence="4 5">
    <name type="scientific">Pedococcus bigeumensis</name>
    <dbReference type="NCBI Taxonomy" id="433644"/>
    <lineage>
        <taxon>Bacteria</taxon>
        <taxon>Bacillati</taxon>
        <taxon>Actinomycetota</taxon>
        <taxon>Actinomycetes</taxon>
        <taxon>Micrococcales</taxon>
        <taxon>Intrasporangiaceae</taxon>
        <taxon>Pedococcus</taxon>
    </lineage>
</organism>
<dbReference type="OrthoDB" id="9803706at2"/>
<dbReference type="InterPro" id="IPR034733">
    <property type="entry name" value="AcCoA_carboxyl_beta"/>
</dbReference>
<dbReference type="InterPro" id="IPR029045">
    <property type="entry name" value="ClpP/crotonase-like_dom_sf"/>
</dbReference>
<feature type="domain" description="CoA carboxyltransferase C-terminal" evidence="3">
    <location>
        <begin position="289"/>
        <end position="537"/>
    </location>
</feature>
<evidence type="ECO:0000256" key="1">
    <source>
        <dbReference type="SAM" id="MobiDB-lite"/>
    </source>
</evidence>
<dbReference type="InterPro" id="IPR011762">
    <property type="entry name" value="COA_CT_N"/>
</dbReference>
<dbReference type="Gene3D" id="3.90.226.10">
    <property type="entry name" value="2-enoyl-CoA Hydratase, Chain A, domain 1"/>
    <property type="match status" value="2"/>
</dbReference>
<feature type="compositionally biased region" description="Low complexity" evidence="1">
    <location>
        <begin position="1"/>
        <end position="22"/>
    </location>
</feature>
<evidence type="ECO:0000259" key="2">
    <source>
        <dbReference type="PROSITE" id="PS50980"/>
    </source>
</evidence>
<feature type="region of interest" description="Disordered" evidence="1">
    <location>
        <begin position="1"/>
        <end position="38"/>
    </location>
</feature>
<protein>
    <submittedName>
        <fullName evidence="4">Acyl-CoA carboxylase subunit beta</fullName>
    </submittedName>
</protein>
<dbReference type="AlphaFoldDB" id="A0A502D4Z3"/>
<dbReference type="GO" id="GO:0006552">
    <property type="term" value="P:L-leucine catabolic process"/>
    <property type="evidence" value="ECO:0007669"/>
    <property type="project" value="TreeGrafter"/>
</dbReference>
<dbReference type="GO" id="GO:1905202">
    <property type="term" value="C:methylcrotonoyl-CoA carboxylase complex"/>
    <property type="evidence" value="ECO:0007669"/>
    <property type="project" value="TreeGrafter"/>
</dbReference>
<feature type="domain" description="CoA carboxyltransferase N-terminal" evidence="2">
    <location>
        <begin position="34"/>
        <end position="289"/>
    </location>
</feature>
<comment type="caution">
    <text evidence="4">The sequence shown here is derived from an EMBL/GenBank/DDBJ whole genome shotgun (WGS) entry which is preliminary data.</text>
</comment>
<accession>A0A502D4Z3</accession>
<name>A0A502D4Z3_9MICO</name>
<dbReference type="PANTHER" id="PTHR22855">
    <property type="entry name" value="ACETYL, PROPIONYL, PYRUVATE, AND GLUTACONYL CARBOXYLASE-RELATED"/>
    <property type="match status" value="1"/>
</dbReference>
<proteinExistence type="predicted"/>
<evidence type="ECO:0000313" key="5">
    <source>
        <dbReference type="Proteomes" id="UP000317722"/>
    </source>
</evidence>
<dbReference type="PROSITE" id="PS50980">
    <property type="entry name" value="COA_CT_NTER"/>
    <property type="match status" value="1"/>
</dbReference>
<reference evidence="4 5" key="1">
    <citation type="journal article" date="2019" name="Environ. Microbiol.">
        <title>Species interactions and distinct microbial communities in high Arctic permafrost affected cryosols are associated with the CH4 and CO2 gas fluxes.</title>
        <authorList>
            <person name="Altshuler I."/>
            <person name="Hamel J."/>
            <person name="Turney S."/>
            <person name="Magnuson E."/>
            <person name="Levesque R."/>
            <person name="Greer C."/>
            <person name="Whyte L.G."/>
        </authorList>
    </citation>
    <scope>NUCLEOTIDE SEQUENCE [LARGE SCALE GENOMIC DNA]</scope>
    <source>
        <strain evidence="4 5">S9.3A</strain>
    </source>
</reference>
<dbReference type="GO" id="GO:0004485">
    <property type="term" value="F:methylcrotonoyl-CoA carboxylase activity"/>
    <property type="evidence" value="ECO:0007669"/>
    <property type="project" value="TreeGrafter"/>
</dbReference>
<dbReference type="SUPFAM" id="SSF52096">
    <property type="entry name" value="ClpP/crotonase"/>
    <property type="match status" value="2"/>
</dbReference>
<dbReference type="PROSITE" id="PS50989">
    <property type="entry name" value="COA_CT_CTER"/>
    <property type="match status" value="1"/>
</dbReference>
<dbReference type="PANTHER" id="PTHR22855:SF13">
    <property type="entry name" value="METHYLCROTONOYL-COA CARBOXYLASE BETA CHAIN, MITOCHONDRIAL"/>
    <property type="match status" value="1"/>
</dbReference>
<sequence>MPVTSTTSSDAAGSTPTGSGAPEAPFAVGGDSGSDPKVTDVRERLAAAYQASAVAPEKAQAKLDSQGKLYVRDRIAMLFDEGSFVEDARYANATAKGLPADGVVTGRGTVDGRPAIVIANDPTVKAGSWGARTVEKIVRATEMALREELPVFWFVDSAGARITDQVEMFPGRRGAGRIFHNQVALSGKVPQICCLFGPSAAGGAYIPSFTDLIIMVEGNASMYLGSPRMAEMVVGEKVSLEDMGGARMHCTVSGVGDLLVGDDTEAIEMARLYFSYLPANWRSDLPSYAPEEPSAPLTRHTVPERESQPFDIHEVIDGLVDDESFFEIKPLFAPELVIGFGRMSGETVGIVANNSMVKGGVLFTDSADKAARFIWLCDAYSIPLIYLADVPGFMIGSEVERGGIIRHGAKMVHAVSSATVPQFCIIVRKAYGAGLYAMGGPGFGPDATIALPTARIAVMGPEAAVNAVYANKIAAIEDPAEREQFVQDMRREYEEDVDLERLAADLVLDQIIEADALRAELLLRLRYAKARERHFATKRRDIPPV</sequence>
<dbReference type="Pfam" id="PF01039">
    <property type="entry name" value="Carboxyl_trans"/>
    <property type="match status" value="1"/>
</dbReference>
<dbReference type="EMBL" id="RCZM01000001">
    <property type="protein sequence ID" value="TPG19176.1"/>
    <property type="molecule type" value="Genomic_DNA"/>
</dbReference>